<dbReference type="EMBL" id="PGOL01000519">
    <property type="protein sequence ID" value="PKI69203.1"/>
    <property type="molecule type" value="Genomic_DNA"/>
</dbReference>
<comment type="caution">
    <text evidence="2">The sequence shown here is derived from an EMBL/GenBank/DDBJ whole genome shotgun (WGS) entry which is preliminary data.</text>
</comment>
<name>A0A2I0KLS9_PUNGR</name>
<evidence type="ECO:0000313" key="2">
    <source>
        <dbReference type="EMBL" id="PKI69203.1"/>
    </source>
</evidence>
<dbReference type="GO" id="GO:0043539">
    <property type="term" value="F:protein serine/threonine kinase activator activity"/>
    <property type="evidence" value="ECO:0007669"/>
    <property type="project" value="TreeGrafter"/>
</dbReference>
<evidence type="ECO:0000313" key="3">
    <source>
        <dbReference type="Proteomes" id="UP000233551"/>
    </source>
</evidence>
<dbReference type="PANTHER" id="PTHR10182">
    <property type="entry name" value="CALCIUM-BINDING PROTEIN 39-RELATED"/>
    <property type="match status" value="1"/>
</dbReference>
<dbReference type="AlphaFoldDB" id="A0A2I0KLS9"/>
<evidence type="ECO:0000256" key="1">
    <source>
        <dbReference type="ARBA" id="ARBA00011012"/>
    </source>
</evidence>
<protein>
    <submittedName>
        <fullName evidence="2">Uncharacterized protein</fullName>
    </submittedName>
</protein>
<dbReference type="Pfam" id="PF08569">
    <property type="entry name" value="Mo25"/>
    <property type="match status" value="1"/>
</dbReference>
<keyword evidence="3" id="KW-1185">Reference proteome</keyword>
<dbReference type="SUPFAM" id="SSF48371">
    <property type="entry name" value="ARM repeat"/>
    <property type="match status" value="1"/>
</dbReference>
<dbReference type="InterPro" id="IPR013878">
    <property type="entry name" value="Mo25"/>
</dbReference>
<dbReference type="STRING" id="22663.A0A2I0KLS9"/>
<dbReference type="Proteomes" id="UP000233551">
    <property type="component" value="Unassembled WGS sequence"/>
</dbReference>
<dbReference type="InterPro" id="IPR011989">
    <property type="entry name" value="ARM-like"/>
</dbReference>
<dbReference type="InterPro" id="IPR016024">
    <property type="entry name" value="ARM-type_fold"/>
</dbReference>
<organism evidence="2 3">
    <name type="scientific">Punica granatum</name>
    <name type="common">Pomegranate</name>
    <dbReference type="NCBI Taxonomy" id="22663"/>
    <lineage>
        <taxon>Eukaryota</taxon>
        <taxon>Viridiplantae</taxon>
        <taxon>Streptophyta</taxon>
        <taxon>Embryophyta</taxon>
        <taxon>Tracheophyta</taxon>
        <taxon>Spermatophyta</taxon>
        <taxon>Magnoliopsida</taxon>
        <taxon>eudicotyledons</taxon>
        <taxon>Gunneridae</taxon>
        <taxon>Pentapetalae</taxon>
        <taxon>rosids</taxon>
        <taxon>malvids</taxon>
        <taxon>Myrtales</taxon>
        <taxon>Lythraceae</taxon>
        <taxon>Punica</taxon>
    </lineage>
</organism>
<dbReference type="GO" id="GO:0035556">
    <property type="term" value="P:intracellular signal transduction"/>
    <property type="evidence" value="ECO:0007669"/>
    <property type="project" value="TreeGrafter"/>
</dbReference>
<proteinExistence type="inferred from homology"/>
<dbReference type="PANTHER" id="PTHR10182:SF12">
    <property type="entry name" value="OS07G0585100 PROTEIN"/>
    <property type="match status" value="1"/>
</dbReference>
<accession>A0A2I0KLS9</accession>
<dbReference type="Gene3D" id="1.25.10.10">
    <property type="entry name" value="Leucine-rich Repeat Variant"/>
    <property type="match status" value="1"/>
</dbReference>
<sequence>MADLYKNIREVKSILYGNSESEPLSEPRAQMTREFLRENTLRLLIICLPKLNLEPHVKRLLLDRCIFDIRDLDTCLGASYSMAISNLAAIEVAATKQNPVGLNCRPAPALEDFNKEKEAI</sequence>
<comment type="similarity">
    <text evidence="1">Belongs to the Mo25 family.</text>
</comment>
<reference evidence="2 3" key="1">
    <citation type="submission" date="2017-11" db="EMBL/GenBank/DDBJ databases">
        <title>De-novo sequencing of pomegranate (Punica granatum L.) genome.</title>
        <authorList>
            <person name="Akparov Z."/>
            <person name="Amiraslanov A."/>
            <person name="Hajiyeva S."/>
            <person name="Abbasov M."/>
            <person name="Kaur K."/>
            <person name="Hamwieh A."/>
            <person name="Solovyev V."/>
            <person name="Salamov A."/>
            <person name="Braich B."/>
            <person name="Kosarev P."/>
            <person name="Mahmoud A."/>
            <person name="Hajiyev E."/>
            <person name="Babayeva S."/>
            <person name="Izzatullayeva V."/>
            <person name="Mammadov A."/>
            <person name="Mammadov A."/>
            <person name="Sharifova S."/>
            <person name="Ojaghi J."/>
            <person name="Eynullazada K."/>
            <person name="Bayramov B."/>
            <person name="Abdulazimova A."/>
            <person name="Shahmuradov I."/>
        </authorList>
    </citation>
    <scope>NUCLEOTIDE SEQUENCE [LARGE SCALE GENOMIC DNA]</scope>
    <source>
        <strain evidence="3">cv. AG2017</strain>
        <tissue evidence="2">Leaf</tissue>
    </source>
</reference>
<gene>
    <name evidence="2" type="ORF">CRG98_010408</name>
</gene>